<gene>
    <name evidence="2" type="ORF">SKTS_27320</name>
</gene>
<organism evidence="2 3">
    <name type="scientific">Sulfurimicrobium lacus</name>
    <dbReference type="NCBI Taxonomy" id="2715678"/>
    <lineage>
        <taxon>Bacteria</taxon>
        <taxon>Pseudomonadati</taxon>
        <taxon>Pseudomonadota</taxon>
        <taxon>Betaproteobacteria</taxon>
        <taxon>Nitrosomonadales</taxon>
        <taxon>Sulfuricellaceae</taxon>
        <taxon>Sulfurimicrobium</taxon>
    </lineage>
</organism>
<proteinExistence type="predicted"/>
<dbReference type="GO" id="GO:0005886">
    <property type="term" value="C:plasma membrane"/>
    <property type="evidence" value="ECO:0007669"/>
    <property type="project" value="TreeGrafter"/>
</dbReference>
<evidence type="ECO:0008006" key="4">
    <source>
        <dbReference type="Google" id="ProtNLM"/>
    </source>
</evidence>
<dbReference type="AlphaFoldDB" id="A0A6F8VFP4"/>
<evidence type="ECO:0000256" key="1">
    <source>
        <dbReference type="SAM" id="MobiDB-lite"/>
    </source>
</evidence>
<protein>
    <recommendedName>
        <fullName evidence="4">AsmA-like C-terminal domain-containing protein</fullName>
    </recommendedName>
</protein>
<accession>A0A6F8VFP4</accession>
<evidence type="ECO:0000313" key="2">
    <source>
        <dbReference type="EMBL" id="BCB27846.1"/>
    </source>
</evidence>
<dbReference type="InterPro" id="IPR052894">
    <property type="entry name" value="AsmA-related"/>
</dbReference>
<sequence>MSIDKQTVFEKTPKGINESKGRWGIFADRRQKILALIDGKTTVENVIATSGMKENRLMPELEALLQERLIRESYIPAGQFTINAPEHSRQGIYVTVADTQAFMEALEKQKPSETEADEEDLISLADIEEKLQQEAEQLAAREEVERQLQIEARVKEEAERLAREEAERKAKAEAEHAAREEAQRQAREEEARQVRAEAERQAQEAAERAAREEAARQAKEEEARRVRAEAERKAQEAAERAAREETERLAKEEAARRASEEAERKAMEEAERAVREEAERVAREEEARRVHEEAERKAKEAAERAAREEAERKTREERIAKRLKAREEEERRAREEAERKAKEDAERIAREEAERQAKEEEERRAREEVERAAREEAERLAQEEAERRAREEAEQLAREEAERAAREEAERQAREEEERRALEEAEQLAREEAERAAREEAERLAREEEERRAREEAERLAREEAERAAREEAERLAREEEERRAREEAEHLAREEAERAAREEAERAAREEAERLAREEEERRAHEEAEQLAREEAERAAREEVELLAREEEERRAREEAEQLAREEAERAASEEAERLAQEEDERAAREEVARIAKEAEARRAREEAERKAQDEAERLARKEAQRQAKADEARRAREEAERKAQEKAERKAREAAEKVARKEAMLSAREEREPGESGDRKAVLLTRIKWGAAGLVALLVLAGVGINFVPLGSSRTQLEKLASTKLGEPVKIQSMHVVLLPSPHLKLDQVRIGSQGDSRIAVATIYAGWGTLLGSARKVERIELEKVDLAPGMLETAAGWPAKNAQQQPAYQVARVTVRNLKIAASDPAFPAFRGDFDFSAAGRLDKASLASEDGALRADFAPAPEGGLGVSVSASDIAPLYFLPVKISSLHATAKAGDRSIRFDDLSGSVSGGKVSGSLTLSWDAGWSAAGDVRIAGANIAASSAKPDSPIVSGKLDAAFSFLQQATMPEQLLRQPLLTGSVTLRDGAVTGFDLAETLHYAVEAIYIGQTPFDVWSFRLEPSGDRQGYRVMRMAGKGLLVEGYGEVSAKGALSGAVKLSLEEKKKTMRGNYRLDGTLARPAIHRAK</sequence>
<dbReference type="PANTHER" id="PTHR30441:SF8">
    <property type="entry name" value="DUF748 DOMAIN-CONTAINING PROTEIN"/>
    <property type="match status" value="1"/>
</dbReference>
<name>A0A6F8VFP4_9PROT</name>
<dbReference type="GO" id="GO:0090313">
    <property type="term" value="P:regulation of protein targeting to membrane"/>
    <property type="evidence" value="ECO:0007669"/>
    <property type="project" value="TreeGrafter"/>
</dbReference>
<keyword evidence="3" id="KW-1185">Reference proteome</keyword>
<dbReference type="EMBL" id="AP022853">
    <property type="protein sequence ID" value="BCB27846.1"/>
    <property type="molecule type" value="Genomic_DNA"/>
</dbReference>
<dbReference type="RefSeq" id="WP_173066218.1">
    <property type="nucleotide sequence ID" value="NZ_AP022853.1"/>
</dbReference>
<dbReference type="Proteomes" id="UP000502260">
    <property type="component" value="Chromosome"/>
</dbReference>
<evidence type="ECO:0000313" key="3">
    <source>
        <dbReference type="Proteomes" id="UP000502260"/>
    </source>
</evidence>
<dbReference type="KEGG" id="slac:SKTS_27320"/>
<reference evidence="3" key="1">
    <citation type="submission" date="2020-03" db="EMBL/GenBank/DDBJ databases">
        <title>Complete genome sequence of sulfur-oxidizing bacterium skT11.</title>
        <authorList>
            <person name="Kanda M."/>
            <person name="Kojima H."/>
            <person name="Fukui M."/>
        </authorList>
    </citation>
    <scope>NUCLEOTIDE SEQUENCE [LARGE SCALE GENOMIC DNA]</scope>
    <source>
        <strain evidence="3">skT11</strain>
    </source>
</reference>
<feature type="region of interest" description="Disordered" evidence="1">
    <location>
        <begin position="165"/>
        <end position="678"/>
    </location>
</feature>
<dbReference type="PANTHER" id="PTHR30441">
    <property type="entry name" value="DUF748 DOMAIN-CONTAINING PROTEIN"/>
    <property type="match status" value="1"/>
</dbReference>